<dbReference type="PANTHER" id="PTHR13710">
    <property type="entry name" value="DNA HELICASE RECQ FAMILY MEMBER"/>
    <property type="match status" value="1"/>
</dbReference>
<dbReference type="EMBL" id="QGGT01000001">
    <property type="protein sequence ID" value="PWK37398.1"/>
    <property type="molecule type" value="Genomic_DNA"/>
</dbReference>
<protein>
    <recommendedName>
        <fullName evidence="11">ATP-dependent DNA helicase RecQ</fullName>
        <ecNumber evidence="10">5.6.2.4</ecNumber>
    </recommendedName>
    <alternativeName>
        <fullName evidence="12">DNA 3'-5' helicase RecQ</fullName>
    </alternativeName>
</protein>
<keyword evidence="8" id="KW-0413">Isomerase</keyword>
<keyword evidence="6" id="KW-0067">ATP-binding</keyword>
<evidence type="ECO:0000256" key="2">
    <source>
        <dbReference type="ARBA" id="ARBA00022723"/>
    </source>
</evidence>
<feature type="compositionally biased region" description="Basic and acidic residues" evidence="13">
    <location>
        <begin position="504"/>
        <end position="515"/>
    </location>
</feature>
<dbReference type="GO" id="GO:0005737">
    <property type="term" value="C:cytoplasm"/>
    <property type="evidence" value="ECO:0007669"/>
    <property type="project" value="TreeGrafter"/>
</dbReference>
<name>A0A316F0Z8_9BURK</name>
<dbReference type="EC" id="5.6.2.4" evidence="10"/>
<dbReference type="PROSITE" id="PS00690">
    <property type="entry name" value="DEAH_ATP_HELICASE"/>
    <property type="match status" value="1"/>
</dbReference>
<feature type="domain" description="Helicase ATP-binding" evidence="14">
    <location>
        <begin position="47"/>
        <end position="211"/>
    </location>
</feature>
<dbReference type="Pfam" id="PF00270">
    <property type="entry name" value="DEAD"/>
    <property type="match status" value="1"/>
</dbReference>
<feature type="region of interest" description="Disordered" evidence="13">
    <location>
        <begin position="500"/>
        <end position="534"/>
    </location>
</feature>
<dbReference type="AlphaFoldDB" id="A0A316F0Z8"/>
<dbReference type="SMART" id="SM00490">
    <property type="entry name" value="HELICc"/>
    <property type="match status" value="1"/>
</dbReference>
<dbReference type="NCBIfam" id="TIGR00614">
    <property type="entry name" value="recQ_fam"/>
    <property type="match status" value="1"/>
</dbReference>
<dbReference type="SMART" id="SM00487">
    <property type="entry name" value="DEXDc"/>
    <property type="match status" value="1"/>
</dbReference>
<dbReference type="SUPFAM" id="SSF52540">
    <property type="entry name" value="P-loop containing nucleoside triphosphate hydrolases"/>
    <property type="match status" value="1"/>
</dbReference>
<evidence type="ECO:0000256" key="10">
    <source>
        <dbReference type="ARBA" id="ARBA00034808"/>
    </source>
</evidence>
<evidence type="ECO:0000259" key="14">
    <source>
        <dbReference type="PROSITE" id="PS51192"/>
    </source>
</evidence>
<dbReference type="InterPro" id="IPR002464">
    <property type="entry name" value="DNA/RNA_helicase_DEAH_CS"/>
</dbReference>
<dbReference type="InterPro" id="IPR011545">
    <property type="entry name" value="DEAD/DEAH_box_helicase_dom"/>
</dbReference>
<organism evidence="16 17">
    <name type="scientific">Cupriavidus plantarum</name>
    <dbReference type="NCBI Taxonomy" id="942865"/>
    <lineage>
        <taxon>Bacteria</taxon>
        <taxon>Pseudomonadati</taxon>
        <taxon>Pseudomonadota</taxon>
        <taxon>Betaproteobacteria</taxon>
        <taxon>Burkholderiales</taxon>
        <taxon>Burkholderiaceae</taxon>
        <taxon>Cupriavidus</taxon>
    </lineage>
</organism>
<comment type="catalytic activity">
    <reaction evidence="9">
        <text>Couples ATP hydrolysis with the unwinding of duplex DNA by translocating in the 3'-5' direction.</text>
        <dbReference type="EC" id="5.6.2.4"/>
    </reaction>
</comment>
<dbReference type="InterPro" id="IPR032284">
    <property type="entry name" value="RecQ_Zn-bd"/>
</dbReference>
<dbReference type="GO" id="GO:0043590">
    <property type="term" value="C:bacterial nucleoid"/>
    <property type="evidence" value="ECO:0007669"/>
    <property type="project" value="TreeGrafter"/>
</dbReference>
<dbReference type="InterPro" id="IPR004589">
    <property type="entry name" value="DNA_helicase_ATP-dep_RecQ"/>
</dbReference>
<gene>
    <name evidence="16" type="ORF">C7419_1011280</name>
</gene>
<dbReference type="GO" id="GO:0046872">
    <property type="term" value="F:metal ion binding"/>
    <property type="evidence" value="ECO:0007669"/>
    <property type="project" value="UniProtKB-KW"/>
</dbReference>
<dbReference type="PROSITE" id="PS51192">
    <property type="entry name" value="HELICASE_ATP_BIND_1"/>
    <property type="match status" value="1"/>
</dbReference>
<evidence type="ECO:0000256" key="5">
    <source>
        <dbReference type="ARBA" id="ARBA00022806"/>
    </source>
</evidence>
<evidence type="ECO:0000313" key="16">
    <source>
        <dbReference type="EMBL" id="PWK37398.1"/>
    </source>
</evidence>
<evidence type="ECO:0000256" key="7">
    <source>
        <dbReference type="ARBA" id="ARBA00023125"/>
    </source>
</evidence>
<evidence type="ECO:0000256" key="11">
    <source>
        <dbReference type="ARBA" id="ARBA00044535"/>
    </source>
</evidence>
<keyword evidence="17" id="KW-1185">Reference proteome</keyword>
<dbReference type="Pfam" id="PF00271">
    <property type="entry name" value="Helicase_C"/>
    <property type="match status" value="1"/>
</dbReference>
<dbReference type="CDD" id="cd17920">
    <property type="entry name" value="DEXHc_RecQ"/>
    <property type="match status" value="1"/>
</dbReference>
<keyword evidence="7" id="KW-0238">DNA-binding</keyword>
<dbReference type="InterPro" id="IPR027417">
    <property type="entry name" value="P-loop_NTPase"/>
</dbReference>
<dbReference type="GO" id="GO:0003677">
    <property type="term" value="F:DNA binding"/>
    <property type="evidence" value="ECO:0007669"/>
    <property type="project" value="UniProtKB-KW"/>
</dbReference>
<evidence type="ECO:0000313" key="17">
    <source>
        <dbReference type="Proteomes" id="UP000245754"/>
    </source>
</evidence>
<dbReference type="Gene3D" id="3.40.50.300">
    <property type="entry name" value="P-loop containing nucleotide triphosphate hydrolases"/>
    <property type="match status" value="2"/>
</dbReference>
<comment type="similarity">
    <text evidence="1">Belongs to the helicase family. RecQ subfamily.</text>
</comment>
<dbReference type="InterPro" id="IPR001650">
    <property type="entry name" value="Helicase_C-like"/>
</dbReference>
<dbReference type="GO" id="GO:0009378">
    <property type="term" value="F:four-way junction helicase activity"/>
    <property type="evidence" value="ECO:0007669"/>
    <property type="project" value="TreeGrafter"/>
</dbReference>
<evidence type="ECO:0000256" key="12">
    <source>
        <dbReference type="ARBA" id="ARBA00044550"/>
    </source>
</evidence>
<evidence type="ECO:0000256" key="13">
    <source>
        <dbReference type="SAM" id="MobiDB-lite"/>
    </source>
</evidence>
<dbReference type="PROSITE" id="PS51194">
    <property type="entry name" value="HELICASE_CTER"/>
    <property type="match status" value="1"/>
</dbReference>
<accession>A0A316F0Z8</accession>
<evidence type="ECO:0000256" key="9">
    <source>
        <dbReference type="ARBA" id="ARBA00034617"/>
    </source>
</evidence>
<proteinExistence type="inferred from homology"/>
<evidence type="ECO:0000256" key="6">
    <source>
        <dbReference type="ARBA" id="ARBA00022840"/>
    </source>
</evidence>
<evidence type="ECO:0000256" key="8">
    <source>
        <dbReference type="ARBA" id="ARBA00023235"/>
    </source>
</evidence>
<feature type="domain" description="Helicase C-terminal" evidence="15">
    <location>
        <begin position="238"/>
        <end position="384"/>
    </location>
</feature>
<evidence type="ECO:0000259" key="15">
    <source>
        <dbReference type="PROSITE" id="PS51194"/>
    </source>
</evidence>
<dbReference type="GO" id="GO:0016787">
    <property type="term" value="F:hydrolase activity"/>
    <property type="evidence" value="ECO:0007669"/>
    <property type="project" value="UniProtKB-KW"/>
</dbReference>
<evidence type="ECO:0000256" key="1">
    <source>
        <dbReference type="ARBA" id="ARBA00005446"/>
    </source>
</evidence>
<dbReference type="PANTHER" id="PTHR13710:SF105">
    <property type="entry name" value="ATP-DEPENDENT DNA HELICASE Q1"/>
    <property type="match status" value="1"/>
</dbReference>
<dbReference type="GO" id="GO:0006281">
    <property type="term" value="P:DNA repair"/>
    <property type="evidence" value="ECO:0007669"/>
    <property type="project" value="TreeGrafter"/>
</dbReference>
<evidence type="ECO:0000256" key="4">
    <source>
        <dbReference type="ARBA" id="ARBA00022801"/>
    </source>
</evidence>
<dbReference type="Pfam" id="PF16124">
    <property type="entry name" value="RecQ_Zn_bind"/>
    <property type="match status" value="1"/>
</dbReference>
<keyword evidence="2" id="KW-0479">Metal-binding</keyword>
<dbReference type="Proteomes" id="UP000245754">
    <property type="component" value="Unassembled WGS sequence"/>
</dbReference>
<keyword evidence="5 16" id="KW-0347">Helicase</keyword>
<dbReference type="GO" id="GO:0030894">
    <property type="term" value="C:replisome"/>
    <property type="evidence" value="ECO:0007669"/>
    <property type="project" value="TreeGrafter"/>
</dbReference>
<reference evidence="16 17" key="1">
    <citation type="submission" date="2018-05" db="EMBL/GenBank/DDBJ databases">
        <title>Genomic Encyclopedia of Type Strains, Phase IV (KMG-V): Genome sequencing to study the core and pangenomes of soil and plant-associated prokaryotes.</title>
        <authorList>
            <person name="Whitman W."/>
        </authorList>
    </citation>
    <scope>NUCLEOTIDE SEQUENCE [LARGE SCALE GENOMIC DNA]</scope>
    <source>
        <strain evidence="16 17">SLV-132</strain>
    </source>
</reference>
<dbReference type="RefSeq" id="WP_109581128.1">
    <property type="nucleotide sequence ID" value="NZ_QGGT01000001.1"/>
</dbReference>
<comment type="caution">
    <text evidence="16">The sequence shown here is derived from an EMBL/GenBank/DDBJ whole genome shotgun (WGS) entry which is preliminary data.</text>
</comment>
<dbReference type="GO" id="GO:0043138">
    <property type="term" value="F:3'-5' DNA helicase activity"/>
    <property type="evidence" value="ECO:0007669"/>
    <property type="project" value="UniProtKB-EC"/>
</dbReference>
<evidence type="ECO:0000256" key="3">
    <source>
        <dbReference type="ARBA" id="ARBA00022741"/>
    </source>
</evidence>
<keyword evidence="4" id="KW-0378">Hydrolase</keyword>
<dbReference type="InterPro" id="IPR014001">
    <property type="entry name" value="Helicase_ATP-bd"/>
</dbReference>
<dbReference type="GO" id="GO:0005524">
    <property type="term" value="F:ATP binding"/>
    <property type="evidence" value="ECO:0007669"/>
    <property type="project" value="UniProtKB-KW"/>
</dbReference>
<sequence>MVSDASQHASSHASLLHANLSLTPAARRVLRETFGMRGLRPGQGEVLAAVLEGRDTIAVMPTGSGKSLCYQLPALLGDGLTVVVSPLIALMQDQADKLEALGFPPAVVNSVVGQDELAGLDAAASRILLTTPEQLEKAEVRDAIRRCGVSLFVVDEAHCISQWGHDFRPAYLGLHDATKALGRPPMLALTATATDQVVEDIAEQLRLRKPKVVRTALYRPNLAYAVEHVADEAARMEAVRARVVDSHEPGIVYAATVAMAESIHAMLVEADASVALYHGRRTAAQRTAAQEAFMTGQARVMVATNAFGMGIDKSDVRFIVHAQFPATLDAYYQESGRAGRDGKTARCTLLFHEGDKRIHRFFMANRYPSAADLRRIAVAIRKQPATTAEVGIALPDISTTRLQVGLRMLGEFGAAKRDRGGRFRLMEDGDAAIERVSEQYERRSRDDHDALRAMIDYARSGRCRWAMLLDYYGEAAFSGECGMCDSCRRMAELAELAELAGEGGSERQEAEEAAKGRTMGKGQGIGKGQERPAHADRKDVVTFVVGDDARAPRFGRGEVVAVSDLSVDLRFADGSVRRFLPEYLKPARPRKLQRLAAQTATAPAA</sequence>
<dbReference type="GO" id="GO:0006310">
    <property type="term" value="P:DNA recombination"/>
    <property type="evidence" value="ECO:0007669"/>
    <property type="project" value="InterPro"/>
</dbReference>
<keyword evidence="3" id="KW-0547">Nucleotide-binding</keyword>